<keyword evidence="2" id="KW-1185">Reference proteome</keyword>
<feature type="signal peptide" evidence="1">
    <location>
        <begin position="1"/>
        <end position="17"/>
    </location>
</feature>
<accession>A0A1I7V0X5</accession>
<sequence length="87" mass="10086">MNKAILILCMSSVLCNSFLDNVINYASKRLTCIENSTTIFLNNVQPLKEKTRELASRFKQLEEVLALMERIDEHLNSIRDIIHKIVH</sequence>
<organism evidence="2 3">
    <name type="scientific">Caenorhabditis tropicalis</name>
    <dbReference type="NCBI Taxonomy" id="1561998"/>
    <lineage>
        <taxon>Eukaryota</taxon>
        <taxon>Metazoa</taxon>
        <taxon>Ecdysozoa</taxon>
        <taxon>Nematoda</taxon>
        <taxon>Chromadorea</taxon>
        <taxon>Rhabditida</taxon>
        <taxon>Rhabditina</taxon>
        <taxon>Rhabditomorpha</taxon>
        <taxon>Rhabditoidea</taxon>
        <taxon>Rhabditidae</taxon>
        <taxon>Peloderinae</taxon>
        <taxon>Caenorhabditis</taxon>
    </lineage>
</organism>
<evidence type="ECO:0000313" key="2">
    <source>
        <dbReference type="Proteomes" id="UP000095282"/>
    </source>
</evidence>
<evidence type="ECO:0000313" key="3">
    <source>
        <dbReference type="WBParaSite" id="Csp11.Scaffold630.g21301.t2"/>
    </source>
</evidence>
<keyword evidence="1" id="KW-0732">Signal</keyword>
<feature type="chain" id="PRO_5009309760" evidence="1">
    <location>
        <begin position="18"/>
        <end position="87"/>
    </location>
</feature>
<protein>
    <submittedName>
        <fullName evidence="3">Secreted protein</fullName>
    </submittedName>
</protein>
<dbReference type="Proteomes" id="UP000095282">
    <property type="component" value="Unplaced"/>
</dbReference>
<dbReference type="AlphaFoldDB" id="A0A1I7V0X5"/>
<proteinExistence type="predicted"/>
<evidence type="ECO:0000256" key="1">
    <source>
        <dbReference type="SAM" id="SignalP"/>
    </source>
</evidence>
<dbReference type="WBParaSite" id="Csp11.Scaffold630.g21301.t2">
    <property type="protein sequence ID" value="Csp11.Scaffold630.g21301.t2"/>
    <property type="gene ID" value="Csp11.Scaffold630.g21301"/>
</dbReference>
<reference evidence="3" key="1">
    <citation type="submission" date="2016-11" db="UniProtKB">
        <authorList>
            <consortium name="WormBaseParasite"/>
        </authorList>
    </citation>
    <scope>IDENTIFICATION</scope>
</reference>
<name>A0A1I7V0X5_9PELO</name>